<reference evidence="1 2" key="1">
    <citation type="submission" date="2020-01" db="EMBL/GenBank/DDBJ databases">
        <authorList>
            <consortium name="DOE Joint Genome Institute"/>
            <person name="Haridas S."/>
            <person name="Albert R."/>
            <person name="Binder M."/>
            <person name="Bloem J."/>
            <person name="Labutti K."/>
            <person name="Salamov A."/>
            <person name="Andreopoulos B."/>
            <person name="Baker S.E."/>
            <person name="Barry K."/>
            <person name="Bills G."/>
            <person name="Bluhm B.H."/>
            <person name="Cannon C."/>
            <person name="Castanera R."/>
            <person name="Culley D.E."/>
            <person name="Daum C."/>
            <person name="Ezra D."/>
            <person name="Gonzalez J.B."/>
            <person name="Henrissat B."/>
            <person name="Kuo A."/>
            <person name="Liang C."/>
            <person name="Lipzen A."/>
            <person name="Lutzoni F."/>
            <person name="Magnuson J."/>
            <person name="Mondo S."/>
            <person name="Nolan M."/>
            <person name="Ohm R."/>
            <person name="Pangilinan J."/>
            <person name="Park H.-J.H."/>
            <person name="Ramirez L."/>
            <person name="Alfaro M."/>
            <person name="Sun H."/>
            <person name="Tritt A."/>
            <person name="Yoshinaga Y."/>
            <person name="Zwiers L.-H.L."/>
            <person name="Turgeon B.G."/>
            <person name="Goodwin S.B."/>
            <person name="Spatafora J.W."/>
            <person name="Crous P.W."/>
            <person name="Grigoriev I.V."/>
        </authorList>
    </citation>
    <scope>NUCLEOTIDE SEQUENCE [LARGE SCALE GENOMIC DNA]</scope>
    <source>
        <strain evidence="1 2">CBS 611.86</strain>
    </source>
</reference>
<gene>
    <name evidence="1" type="ORF">BDV95DRAFT_586545</name>
</gene>
<sequence>MGTLQPPLTPELRLAQEQKERYDKITRNLAIGGVVLCPLIVLMPPRKLDLYTLSLGFGFYWSADHLSATYTGRSIIETVGSKLLRSPVSSMPTERAREAQQLLKEKDDIEKGKLALREGGKKKEERDILRRIWMGDETEGWKERRMEEERRAHEEGRSYASIIMEQISEAFNLGKKDGEEGKSNEEKKP</sequence>
<name>A0A7C8HYV4_9PLEO</name>
<protein>
    <submittedName>
        <fullName evidence="1">Uncharacterized protein</fullName>
    </submittedName>
</protein>
<comment type="caution">
    <text evidence="1">The sequence shown here is derived from an EMBL/GenBank/DDBJ whole genome shotgun (WGS) entry which is preliminary data.</text>
</comment>
<accession>A0A7C8HYV4</accession>
<proteinExistence type="predicted"/>
<dbReference type="EMBL" id="JAADJZ010000033">
    <property type="protein sequence ID" value="KAF2865509.1"/>
    <property type="molecule type" value="Genomic_DNA"/>
</dbReference>
<dbReference type="AlphaFoldDB" id="A0A7C8HYV4"/>
<dbReference type="OrthoDB" id="5411041at2759"/>
<keyword evidence="2" id="KW-1185">Reference proteome</keyword>
<dbReference type="Proteomes" id="UP000481861">
    <property type="component" value="Unassembled WGS sequence"/>
</dbReference>
<organism evidence="1 2">
    <name type="scientific">Massariosphaeria phaeospora</name>
    <dbReference type="NCBI Taxonomy" id="100035"/>
    <lineage>
        <taxon>Eukaryota</taxon>
        <taxon>Fungi</taxon>
        <taxon>Dikarya</taxon>
        <taxon>Ascomycota</taxon>
        <taxon>Pezizomycotina</taxon>
        <taxon>Dothideomycetes</taxon>
        <taxon>Pleosporomycetidae</taxon>
        <taxon>Pleosporales</taxon>
        <taxon>Pleosporales incertae sedis</taxon>
        <taxon>Massariosphaeria</taxon>
    </lineage>
</organism>
<evidence type="ECO:0000313" key="2">
    <source>
        <dbReference type="Proteomes" id="UP000481861"/>
    </source>
</evidence>
<evidence type="ECO:0000313" key="1">
    <source>
        <dbReference type="EMBL" id="KAF2865509.1"/>
    </source>
</evidence>